<organism evidence="4 5">
    <name type="scientific">Roseospirillum parvum</name>
    <dbReference type="NCBI Taxonomy" id="83401"/>
    <lineage>
        <taxon>Bacteria</taxon>
        <taxon>Pseudomonadati</taxon>
        <taxon>Pseudomonadota</taxon>
        <taxon>Alphaproteobacteria</taxon>
        <taxon>Rhodospirillales</taxon>
        <taxon>Rhodospirillaceae</taxon>
        <taxon>Roseospirillum</taxon>
    </lineage>
</organism>
<accession>A0A1G8G1H5</accession>
<dbReference type="Proteomes" id="UP000217076">
    <property type="component" value="Unassembled WGS sequence"/>
</dbReference>
<dbReference type="InterPro" id="IPR052399">
    <property type="entry name" value="Phage_Baseplate_Assmbl_Protein"/>
</dbReference>
<dbReference type="InterPro" id="IPR058531">
    <property type="entry name" value="Baseplate_J_M"/>
</dbReference>
<dbReference type="Pfam" id="PF26078">
    <property type="entry name" value="Baseplate_J_M"/>
    <property type="match status" value="1"/>
</dbReference>
<evidence type="ECO:0000259" key="3">
    <source>
        <dbReference type="Pfam" id="PF26079"/>
    </source>
</evidence>
<evidence type="ECO:0000313" key="4">
    <source>
        <dbReference type="EMBL" id="SDH88249.1"/>
    </source>
</evidence>
<name>A0A1G8G1H5_9PROT</name>
<dbReference type="InterPro" id="IPR058530">
    <property type="entry name" value="Baseplate_J-like_C"/>
</dbReference>
<evidence type="ECO:0000256" key="1">
    <source>
        <dbReference type="ARBA" id="ARBA00038087"/>
    </source>
</evidence>
<proteinExistence type="inferred from homology"/>
<dbReference type="PANTHER" id="PTHR37829:SF3">
    <property type="entry name" value="PROTEIN JAYE-RELATED"/>
    <property type="match status" value="1"/>
</dbReference>
<dbReference type="AlphaFoldDB" id="A0A1G8G1H5"/>
<evidence type="ECO:0000259" key="2">
    <source>
        <dbReference type="Pfam" id="PF26078"/>
    </source>
</evidence>
<dbReference type="EMBL" id="FNCV01000018">
    <property type="protein sequence ID" value="SDH88249.1"/>
    <property type="molecule type" value="Genomic_DNA"/>
</dbReference>
<feature type="domain" description="Baseplate J-like central" evidence="2">
    <location>
        <begin position="33"/>
        <end position="105"/>
    </location>
</feature>
<feature type="domain" description="Baseplate J-like C-terminal" evidence="3">
    <location>
        <begin position="119"/>
        <end position="189"/>
    </location>
</feature>
<dbReference type="PANTHER" id="PTHR37829">
    <property type="entry name" value="PHAGE-LIKE ELEMENT PBSX PROTEIN XKDT"/>
    <property type="match status" value="1"/>
</dbReference>
<keyword evidence="5" id="KW-1185">Reference proteome</keyword>
<protein>
    <submittedName>
        <fullName evidence="4">Baseplate J-like protein</fullName>
    </submittedName>
</protein>
<feature type="non-terminal residue" evidence="4">
    <location>
        <position position="1"/>
    </location>
</feature>
<evidence type="ECO:0000313" key="5">
    <source>
        <dbReference type="Proteomes" id="UP000217076"/>
    </source>
</evidence>
<comment type="similarity">
    <text evidence="1">Belongs to the Mu gp47/PBSX XkdT family.</text>
</comment>
<dbReference type="Pfam" id="PF26079">
    <property type="entry name" value="Baseplate_J_C"/>
    <property type="match status" value="1"/>
</dbReference>
<gene>
    <name evidence="4" type="ORF">SAMN05421742_11813</name>
</gene>
<reference evidence="5" key="1">
    <citation type="submission" date="2016-10" db="EMBL/GenBank/DDBJ databases">
        <authorList>
            <person name="Varghese N."/>
            <person name="Submissions S."/>
        </authorList>
    </citation>
    <scope>NUCLEOTIDE SEQUENCE [LARGE SCALE GENOMIC DNA]</scope>
    <source>
        <strain evidence="5">930I</strain>
    </source>
</reference>
<sequence length="190" mass="19401">SAGQVAEALTGGVDTESDEGLRTRLLARIQAPPHGGSRADYIAWTREVIGGEAPVWVAPGELGLGTVTVRFLTVGGDIPDGPAVAAVQAHLDAVRPVTAEVFVVAPVAVPLDVEISGLDPDTPAVRAAIEAEIADLIRRQAEPGGTILLSHLREAVSLAAGEHDHVVVSPAANVTHGTGEIAVMGAITWG</sequence>
<dbReference type="RefSeq" id="WP_176787895.1">
    <property type="nucleotide sequence ID" value="NZ_FNCV01000018.1"/>
</dbReference>